<proteinExistence type="predicted"/>
<gene>
    <name evidence="2" type="ORF">E4M00_01520</name>
</gene>
<dbReference type="AlphaFoldDB" id="A0A4Y9R5Q5"/>
<feature type="region of interest" description="Disordered" evidence="1">
    <location>
        <begin position="90"/>
        <end position="109"/>
    </location>
</feature>
<organism evidence="2 3">
    <name type="scientific">Orlajensenia leifsoniae</name>
    <dbReference type="NCBI Taxonomy" id="2561933"/>
    <lineage>
        <taxon>Bacteria</taxon>
        <taxon>Bacillati</taxon>
        <taxon>Actinomycetota</taxon>
        <taxon>Actinomycetes</taxon>
        <taxon>Micrococcales</taxon>
        <taxon>Microbacteriaceae</taxon>
        <taxon>Orlajensenia</taxon>
    </lineage>
</organism>
<evidence type="ECO:0000313" key="3">
    <source>
        <dbReference type="Proteomes" id="UP000298127"/>
    </source>
</evidence>
<dbReference type="EMBL" id="SPQZ01000001">
    <property type="protein sequence ID" value="TFV99909.1"/>
    <property type="molecule type" value="Genomic_DNA"/>
</dbReference>
<comment type="caution">
    <text evidence="2">The sequence shown here is derived from an EMBL/GenBank/DDBJ whole genome shotgun (WGS) entry which is preliminary data.</text>
</comment>
<name>A0A4Y9R5Q5_9MICO</name>
<keyword evidence="3" id="KW-1185">Reference proteome</keyword>
<evidence type="ECO:0000313" key="2">
    <source>
        <dbReference type="EMBL" id="TFV99909.1"/>
    </source>
</evidence>
<evidence type="ECO:0000256" key="1">
    <source>
        <dbReference type="SAM" id="MobiDB-lite"/>
    </source>
</evidence>
<dbReference type="RefSeq" id="WP_135118806.1">
    <property type="nucleotide sequence ID" value="NZ_SPQZ01000001.1"/>
</dbReference>
<dbReference type="Proteomes" id="UP000298127">
    <property type="component" value="Unassembled WGS sequence"/>
</dbReference>
<sequence>MADNLDQRIARLPDAPPLLNVGGVVDVVGRQVQWEASGGELLAKGPANMVLDAMSIPGKMNVAGTSVKRSRMRLTLLPFTPLPARRFCSSSTRGIRTRGPTNGTSISVR</sequence>
<accession>A0A4Y9R5Q5</accession>
<protein>
    <submittedName>
        <fullName evidence="2">Uncharacterized protein</fullName>
    </submittedName>
</protein>
<reference evidence="2 3" key="1">
    <citation type="journal article" date="2018" name="J. Microbiol.">
        <title>Leifsonia flava sp. nov., a novel actinobacterium isolated from the rhizosphere of Aquilegia viridiflora.</title>
        <authorList>
            <person name="Cai Y."/>
            <person name="Tao W.Z."/>
            <person name="Ma Y.J."/>
            <person name="Cheng J."/>
            <person name="Zhang M.Y."/>
            <person name="Zhang Y.X."/>
        </authorList>
    </citation>
    <scope>NUCLEOTIDE SEQUENCE [LARGE SCALE GENOMIC DNA]</scope>
    <source>
        <strain evidence="2 3">SYP-B2174</strain>
    </source>
</reference>